<evidence type="ECO:0008006" key="4">
    <source>
        <dbReference type="Google" id="ProtNLM"/>
    </source>
</evidence>
<feature type="transmembrane region" description="Helical" evidence="1">
    <location>
        <begin position="64"/>
        <end position="81"/>
    </location>
</feature>
<feature type="transmembrane region" description="Helical" evidence="1">
    <location>
        <begin position="40"/>
        <end position="58"/>
    </location>
</feature>
<dbReference type="EMBL" id="JAGIOP010000002">
    <property type="protein sequence ID" value="MBP2455800.1"/>
    <property type="molecule type" value="Genomic_DNA"/>
</dbReference>
<accession>A0ABS5A284</accession>
<protein>
    <recommendedName>
        <fullName evidence="4">Transmembrane protein</fullName>
    </recommendedName>
</protein>
<evidence type="ECO:0000313" key="2">
    <source>
        <dbReference type="EMBL" id="MBP2455800.1"/>
    </source>
</evidence>
<dbReference type="RefSeq" id="WP_209922597.1">
    <property type="nucleotide sequence ID" value="NZ_JAGIOP010000002.1"/>
</dbReference>
<keyword evidence="3" id="KW-1185">Reference proteome</keyword>
<evidence type="ECO:0000313" key="3">
    <source>
        <dbReference type="Proteomes" id="UP000694460"/>
    </source>
</evidence>
<sequence>MTDNWLGKAAMAAIVVAIAASWFPFWKSATLSPASIQRRVYWSCTGAAALLAFCAVLPDWPDGLFVAGAMTMFLVVTAFAYSPMIKIGGTTFAFLEVHREPDPPPALAEDDN</sequence>
<organism evidence="2 3">
    <name type="scientific">Mycolicibacterium lutetiense</name>
    <dbReference type="NCBI Taxonomy" id="1641992"/>
    <lineage>
        <taxon>Bacteria</taxon>
        <taxon>Bacillati</taxon>
        <taxon>Actinomycetota</taxon>
        <taxon>Actinomycetes</taxon>
        <taxon>Mycobacteriales</taxon>
        <taxon>Mycobacteriaceae</taxon>
        <taxon>Mycolicibacterium</taxon>
    </lineage>
</organism>
<proteinExistence type="predicted"/>
<evidence type="ECO:0000256" key="1">
    <source>
        <dbReference type="SAM" id="Phobius"/>
    </source>
</evidence>
<dbReference type="Proteomes" id="UP000694460">
    <property type="component" value="Unassembled WGS sequence"/>
</dbReference>
<name>A0ABS5A284_9MYCO</name>
<keyword evidence="1" id="KW-0472">Membrane</keyword>
<reference evidence="2 3" key="1">
    <citation type="submission" date="2021-03" db="EMBL/GenBank/DDBJ databases">
        <title>Sequencing the genomes of 1000 actinobacteria strains.</title>
        <authorList>
            <person name="Klenk H.-P."/>
        </authorList>
    </citation>
    <scope>NUCLEOTIDE SEQUENCE [LARGE SCALE GENOMIC DNA]</scope>
    <source>
        <strain evidence="2 3">DSM 46713</strain>
    </source>
</reference>
<comment type="caution">
    <text evidence="2">The sequence shown here is derived from an EMBL/GenBank/DDBJ whole genome shotgun (WGS) entry which is preliminary data.</text>
</comment>
<keyword evidence="1" id="KW-1133">Transmembrane helix</keyword>
<feature type="transmembrane region" description="Helical" evidence="1">
    <location>
        <begin position="6"/>
        <end position="28"/>
    </location>
</feature>
<gene>
    <name evidence="2" type="ORF">JOF57_005713</name>
</gene>
<keyword evidence="1" id="KW-0812">Transmembrane</keyword>